<dbReference type="InterPro" id="IPR018171">
    <property type="entry name" value="Pept_tRNA_hydro_CS"/>
</dbReference>
<evidence type="ECO:0000256" key="7">
    <source>
        <dbReference type="HAMAP-Rule" id="MF_00083"/>
    </source>
</evidence>
<dbReference type="HAMAP" id="MF_00083">
    <property type="entry name" value="Pept_tRNA_hydro_bact"/>
    <property type="match status" value="1"/>
</dbReference>
<keyword evidence="3 7" id="KW-0378">Hydrolase</keyword>
<feature type="active site" description="Proton acceptor" evidence="7">
    <location>
        <position position="22"/>
    </location>
</feature>
<dbReference type="PROSITE" id="PS01195">
    <property type="entry name" value="PEPT_TRNA_HYDROL_1"/>
    <property type="match status" value="1"/>
</dbReference>
<dbReference type="SUPFAM" id="SSF53178">
    <property type="entry name" value="Peptidyl-tRNA hydrolase-like"/>
    <property type="match status" value="1"/>
</dbReference>
<dbReference type="AlphaFoldDB" id="A0A9D1UAQ2"/>
<evidence type="ECO:0000313" key="10">
    <source>
        <dbReference type="EMBL" id="HIW79756.1"/>
    </source>
</evidence>
<protein>
    <recommendedName>
        <fullName evidence="6 7">Peptidyl-tRNA hydrolase</fullName>
        <shortName evidence="7">Pth</shortName>
        <ecNumber evidence="1 7">3.1.1.29</ecNumber>
    </recommendedName>
</protein>
<dbReference type="CDD" id="cd00462">
    <property type="entry name" value="PTH"/>
    <property type="match status" value="1"/>
</dbReference>
<dbReference type="GO" id="GO:0006515">
    <property type="term" value="P:protein quality control for misfolded or incompletely synthesized proteins"/>
    <property type="evidence" value="ECO:0007669"/>
    <property type="project" value="UniProtKB-UniRule"/>
</dbReference>
<feature type="binding site" evidence="7">
    <location>
        <position position="71"/>
    </location>
    <ligand>
        <name>tRNA</name>
        <dbReference type="ChEBI" id="CHEBI:17843"/>
    </ligand>
</feature>
<keyword evidence="4 7" id="KW-0694">RNA-binding</keyword>
<dbReference type="InterPro" id="IPR036416">
    <property type="entry name" value="Pept_tRNA_hydro_sf"/>
</dbReference>
<organism evidence="10 11">
    <name type="scientific">Candidatus Bilophila faecipullorum</name>
    <dbReference type="NCBI Taxonomy" id="2838482"/>
    <lineage>
        <taxon>Bacteria</taxon>
        <taxon>Pseudomonadati</taxon>
        <taxon>Thermodesulfobacteriota</taxon>
        <taxon>Desulfovibrionia</taxon>
        <taxon>Desulfovibrionales</taxon>
        <taxon>Desulfovibrionaceae</taxon>
        <taxon>Bilophila</taxon>
    </lineage>
</organism>
<reference evidence="10" key="1">
    <citation type="journal article" date="2021" name="PeerJ">
        <title>Extensive microbial diversity within the chicken gut microbiome revealed by metagenomics and culture.</title>
        <authorList>
            <person name="Gilroy R."/>
            <person name="Ravi A."/>
            <person name="Getino M."/>
            <person name="Pursley I."/>
            <person name="Horton D.L."/>
            <person name="Alikhan N.F."/>
            <person name="Baker D."/>
            <person name="Gharbi K."/>
            <person name="Hall N."/>
            <person name="Watson M."/>
            <person name="Adriaenssens E.M."/>
            <person name="Foster-Nyarko E."/>
            <person name="Jarju S."/>
            <person name="Secka A."/>
            <person name="Antonio M."/>
            <person name="Oren A."/>
            <person name="Chaudhuri R.R."/>
            <person name="La Ragione R."/>
            <person name="Hildebrand F."/>
            <person name="Pallen M.J."/>
        </authorList>
    </citation>
    <scope>NUCLEOTIDE SEQUENCE</scope>
    <source>
        <strain evidence="10">ChiSxjej5B17-1746</strain>
    </source>
</reference>
<name>A0A9D1UAQ2_9BACT</name>
<dbReference type="PROSITE" id="PS01196">
    <property type="entry name" value="PEPT_TRNA_HYDROL_2"/>
    <property type="match status" value="1"/>
</dbReference>
<dbReference type="PANTHER" id="PTHR17224:SF1">
    <property type="entry name" value="PEPTIDYL-TRNA HYDROLASE"/>
    <property type="match status" value="1"/>
</dbReference>
<evidence type="ECO:0000256" key="3">
    <source>
        <dbReference type="ARBA" id="ARBA00022801"/>
    </source>
</evidence>
<comment type="function">
    <text evidence="7">Hydrolyzes ribosome-free peptidyl-tRNAs (with 1 or more amino acids incorporated), which drop off the ribosome during protein synthesis, or as a result of ribosome stalling.</text>
</comment>
<gene>
    <name evidence="7 10" type="primary">pth</name>
    <name evidence="10" type="ORF">H9874_11545</name>
</gene>
<dbReference type="Gene3D" id="3.40.50.1470">
    <property type="entry name" value="Peptidyl-tRNA hydrolase"/>
    <property type="match status" value="1"/>
</dbReference>
<dbReference type="GO" id="GO:0072344">
    <property type="term" value="P:rescue of stalled ribosome"/>
    <property type="evidence" value="ECO:0007669"/>
    <property type="project" value="UniProtKB-UniRule"/>
</dbReference>
<sequence>MAVAGLIVGLGNPGRQYESTRHNMGFLFVDELLREARNVSSMSGDKFRCELWKATLPGGPDQWLVAKPQTFMNLSGECVQPLAAWHRITPDRILVVHDELDLLPGRMKFKKGGGNAGHNGLKSITQRLGTPDFYRLRLGIGRSPHGGEDTVNWVLGRLTPADQDAFRKLAPAAVDVVRLFVQGDVPAATHAANSFVLE</sequence>
<keyword evidence="7" id="KW-0963">Cytoplasm</keyword>
<evidence type="ECO:0000313" key="11">
    <source>
        <dbReference type="Proteomes" id="UP000824264"/>
    </source>
</evidence>
<feature type="site" description="Stabilizes the basic form of H active site to accept a proton" evidence="7">
    <location>
        <position position="98"/>
    </location>
</feature>
<keyword evidence="2 7" id="KW-0820">tRNA-binding</keyword>
<comment type="function">
    <text evidence="7">Catalyzes the release of premature peptidyl moieties from peptidyl-tRNA molecules trapped in stalled 50S ribosomal subunits, and thus maintains levels of free tRNAs and 50S ribosomes.</text>
</comment>
<dbReference type="GO" id="GO:0000049">
    <property type="term" value="F:tRNA binding"/>
    <property type="evidence" value="ECO:0007669"/>
    <property type="project" value="UniProtKB-UniRule"/>
</dbReference>
<evidence type="ECO:0000256" key="2">
    <source>
        <dbReference type="ARBA" id="ARBA00022555"/>
    </source>
</evidence>
<comment type="similarity">
    <text evidence="5 7 9">Belongs to the PTH family.</text>
</comment>
<evidence type="ECO:0000256" key="6">
    <source>
        <dbReference type="ARBA" id="ARBA00050038"/>
    </source>
</evidence>
<feature type="binding site" evidence="7">
    <location>
        <position position="119"/>
    </location>
    <ligand>
        <name>tRNA</name>
        <dbReference type="ChEBI" id="CHEBI:17843"/>
    </ligand>
</feature>
<proteinExistence type="inferred from homology"/>
<feature type="binding site" evidence="7">
    <location>
        <position position="73"/>
    </location>
    <ligand>
        <name>tRNA</name>
        <dbReference type="ChEBI" id="CHEBI:17843"/>
    </ligand>
</feature>
<dbReference type="GO" id="GO:0004045">
    <property type="term" value="F:peptidyl-tRNA hydrolase activity"/>
    <property type="evidence" value="ECO:0007669"/>
    <property type="project" value="UniProtKB-UniRule"/>
</dbReference>
<comment type="catalytic activity">
    <reaction evidence="7 8">
        <text>an N-acyl-L-alpha-aminoacyl-tRNA + H2O = an N-acyl-L-amino acid + a tRNA + H(+)</text>
        <dbReference type="Rhea" id="RHEA:54448"/>
        <dbReference type="Rhea" id="RHEA-COMP:10123"/>
        <dbReference type="Rhea" id="RHEA-COMP:13883"/>
        <dbReference type="ChEBI" id="CHEBI:15377"/>
        <dbReference type="ChEBI" id="CHEBI:15378"/>
        <dbReference type="ChEBI" id="CHEBI:59874"/>
        <dbReference type="ChEBI" id="CHEBI:78442"/>
        <dbReference type="ChEBI" id="CHEBI:138191"/>
        <dbReference type="EC" id="3.1.1.29"/>
    </reaction>
</comment>
<evidence type="ECO:0000256" key="1">
    <source>
        <dbReference type="ARBA" id="ARBA00013260"/>
    </source>
</evidence>
<dbReference type="NCBIfam" id="TIGR00447">
    <property type="entry name" value="pth"/>
    <property type="match status" value="1"/>
</dbReference>
<dbReference type="InterPro" id="IPR001328">
    <property type="entry name" value="Pept_tRNA_hydro"/>
</dbReference>
<evidence type="ECO:0000256" key="9">
    <source>
        <dbReference type="RuleBase" id="RU004320"/>
    </source>
</evidence>
<dbReference type="Proteomes" id="UP000824264">
    <property type="component" value="Unassembled WGS sequence"/>
</dbReference>
<dbReference type="GO" id="GO:0005737">
    <property type="term" value="C:cytoplasm"/>
    <property type="evidence" value="ECO:0007669"/>
    <property type="project" value="UniProtKB-SubCell"/>
</dbReference>
<comment type="caution">
    <text evidence="10">The sequence shown here is derived from an EMBL/GenBank/DDBJ whole genome shotgun (WGS) entry which is preliminary data.</text>
</comment>
<comment type="subunit">
    <text evidence="7">Monomer.</text>
</comment>
<dbReference type="Pfam" id="PF01195">
    <property type="entry name" value="Pept_tRNA_hydro"/>
    <property type="match status" value="1"/>
</dbReference>
<feature type="site" description="Discriminates between blocked and unblocked aminoacyl-tRNA" evidence="7">
    <location>
        <position position="12"/>
    </location>
</feature>
<dbReference type="FunFam" id="3.40.50.1470:FF:000001">
    <property type="entry name" value="Peptidyl-tRNA hydrolase"/>
    <property type="match status" value="1"/>
</dbReference>
<comment type="subcellular location">
    <subcellularLocation>
        <location evidence="7">Cytoplasm</location>
    </subcellularLocation>
</comment>
<dbReference type="EC" id="3.1.1.29" evidence="1 7"/>
<evidence type="ECO:0000256" key="4">
    <source>
        <dbReference type="ARBA" id="ARBA00022884"/>
    </source>
</evidence>
<evidence type="ECO:0000256" key="8">
    <source>
        <dbReference type="RuleBase" id="RU000673"/>
    </source>
</evidence>
<dbReference type="EMBL" id="DXGI01000431">
    <property type="protein sequence ID" value="HIW79756.1"/>
    <property type="molecule type" value="Genomic_DNA"/>
</dbReference>
<feature type="binding site" evidence="7">
    <location>
        <position position="17"/>
    </location>
    <ligand>
        <name>tRNA</name>
        <dbReference type="ChEBI" id="CHEBI:17843"/>
    </ligand>
</feature>
<accession>A0A9D1UAQ2</accession>
<dbReference type="PANTHER" id="PTHR17224">
    <property type="entry name" value="PEPTIDYL-TRNA HYDROLASE"/>
    <property type="match status" value="1"/>
</dbReference>
<reference evidence="10" key="2">
    <citation type="submission" date="2021-04" db="EMBL/GenBank/DDBJ databases">
        <authorList>
            <person name="Gilroy R."/>
        </authorList>
    </citation>
    <scope>NUCLEOTIDE SEQUENCE</scope>
    <source>
        <strain evidence="10">ChiSxjej5B17-1746</strain>
    </source>
</reference>
<evidence type="ECO:0000256" key="5">
    <source>
        <dbReference type="ARBA" id="ARBA00038063"/>
    </source>
</evidence>